<dbReference type="RefSeq" id="XP_002951369.1">
    <property type="nucleotide sequence ID" value="XM_002951323.1"/>
</dbReference>
<dbReference type="KEGG" id="vcn:VOLCADRAFT_91970"/>
<name>D8TYF2_VOLCA</name>
<sequence length="224" mass="25223">MGRMIEPARVNAALHYANTQTIPGQCQARSDIHTHNAHTHTHTTKTGALVGHAWSSLSRSRSHKFDPTRIHDLQRFTFNVVRWQIAVHVTLKPVKQRVHTDSTKSGGQEHPPPSLNRAAAEPYSPSEDTHRARWKHMPKRAQRTYVHMPLTSTSPPKVAISLIKPRHEATKATPGADQALHRAKTHARDPGCQRPGCDPQHFRVVAKKTIMPRRVRVTICVRAQ</sequence>
<dbReference type="Proteomes" id="UP000001058">
    <property type="component" value="Unassembled WGS sequence"/>
</dbReference>
<evidence type="ECO:0000313" key="2">
    <source>
        <dbReference type="EMBL" id="EFJ47545.1"/>
    </source>
</evidence>
<dbReference type="InParanoid" id="D8TYF2"/>
<evidence type="ECO:0000313" key="3">
    <source>
        <dbReference type="Proteomes" id="UP000001058"/>
    </source>
</evidence>
<organism evidence="3">
    <name type="scientific">Volvox carteri f. nagariensis</name>
    <dbReference type="NCBI Taxonomy" id="3068"/>
    <lineage>
        <taxon>Eukaryota</taxon>
        <taxon>Viridiplantae</taxon>
        <taxon>Chlorophyta</taxon>
        <taxon>core chlorophytes</taxon>
        <taxon>Chlorophyceae</taxon>
        <taxon>CS clade</taxon>
        <taxon>Chlamydomonadales</taxon>
        <taxon>Volvocaceae</taxon>
        <taxon>Volvox</taxon>
    </lineage>
</organism>
<protein>
    <submittedName>
        <fullName evidence="2">Uncharacterized protein</fullName>
    </submittedName>
</protein>
<feature type="region of interest" description="Disordered" evidence="1">
    <location>
        <begin position="96"/>
        <end position="128"/>
    </location>
</feature>
<dbReference type="AlphaFoldDB" id="D8TYF2"/>
<proteinExistence type="predicted"/>
<dbReference type="EMBL" id="GL378344">
    <property type="protein sequence ID" value="EFJ47545.1"/>
    <property type="molecule type" value="Genomic_DNA"/>
</dbReference>
<gene>
    <name evidence="2" type="ORF">VOLCADRAFT_91970</name>
</gene>
<reference evidence="2 3" key="1">
    <citation type="journal article" date="2010" name="Science">
        <title>Genomic analysis of organismal complexity in the multicellular green alga Volvox carteri.</title>
        <authorList>
            <person name="Prochnik S.E."/>
            <person name="Umen J."/>
            <person name="Nedelcu A.M."/>
            <person name="Hallmann A."/>
            <person name="Miller S.M."/>
            <person name="Nishii I."/>
            <person name="Ferris P."/>
            <person name="Kuo A."/>
            <person name="Mitros T."/>
            <person name="Fritz-Laylin L.K."/>
            <person name="Hellsten U."/>
            <person name="Chapman J."/>
            <person name="Simakov O."/>
            <person name="Rensing S.A."/>
            <person name="Terry A."/>
            <person name="Pangilinan J."/>
            <person name="Kapitonov V."/>
            <person name="Jurka J."/>
            <person name="Salamov A."/>
            <person name="Shapiro H."/>
            <person name="Schmutz J."/>
            <person name="Grimwood J."/>
            <person name="Lindquist E."/>
            <person name="Lucas S."/>
            <person name="Grigoriev I.V."/>
            <person name="Schmitt R."/>
            <person name="Kirk D."/>
            <person name="Rokhsar D.S."/>
        </authorList>
    </citation>
    <scope>NUCLEOTIDE SEQUENCE [LARGE SCALE GENOMIC DNA]</scope>
    <source>
        <strain evidence="3">f. Nagariensis / Eve</strain>
    </source>
</reference>
<evidence type="ECO:0000256" key="1">
    <source>
        <dbReference type="SAM" id="MobiDB-lite"/>
    </source>
</evidence>
<dbReference type="GeneID" id="9615537"/>
<keyword evidence="3" id="KW-1185">Reference proteome</keyword>
<accession>D8TYF2</accession>